<dbReference type="AlphaFoldDB" id="A0A9Q7EXQ4"/>
<dbReference type="CDD" id="cd03257">
    <property type="entry name" value="ABC_NikE_OppD_transporters"/>
    <property type="match status" value="1"/>
</dbReference>
<dbReference type="InterPro" id="IPR017871">
    <property type="entry name" value="ABC_transporter-like_CS"/>
</dbReference>
<keyword evidence="4" id="KW-1003">Cell membrane</keyword>
<organism evidence="9 10">
    <name type="scientific">Aminithiophilus ramosus</name>
    <dbReference type="NCBI Taxonomy" id="3029084"/>
    <lineage>
        <taxon>Bacteria</taxon>
        <taxon>Thermotogati</taxon>
        <taxon>Synergistota</taxon>
        <taxon>Synergistia</taxon>
        <taxon>Synergistales</taxon>
        <taxon>Aminithiophilaceae</taxon>
        <taxon>Aminithiophilus</taxon>
    </lineage>
</organism>
<dbReference type="Proteomes" id="UP000671879">
    <property type="component" value="Chromosome"/>
</dbReference>
<accession>A0A9Q7EXQ4</accession>
<evidence type="ECO:0000256" key="2">
    <source>
        <dbReference type="ARBA" id="ARBA00005417"/>
    </source>
</evidence>
<dbReference type="GO" id="GO:0005524">
    <property type="term" value="F:ATP binding"/>
    <property type="evidence" value="ECO:0007669"/>
    <property type="project" value="UniProtKB-KW"/>
</dbReference>
<dbReference type="GO" id="GO:0005886">
    <property type="term" value="C:plasma membrane"/>
    <property type="evidence" value="ECO:0007669"/>
    <property type="project" value="UniProtKB-SubCell"/>
</dbReference>
<dbReference type="RefSeq" id="WP_274373977.1">
    <property type="nucleotide sequence ID" value="NZ_CP072943.1"/>
</dbReference>
<protein>
    <submittedName>
        <fullName evidence="9">ABC transporter ATP-binding protein</fullName>
    </submittedName>
</protein>
<keyword evidence="3" id="KW-0813">Transport</keyword>
<evidence type="ECO:0000313" key="10">
    <source>
        <dbReference type="Proteomes" id="UP000671879"/>
    </source>
</evidence>
<keyword evidence="7" id="KW-0472">Membrane</keyword>
<dbReference type="PROSITE" id="PS00211">
    <property type="entry name" value="ABC_TRANSPORTER_1"/>
    <property type="match status" value="1"/>
</dbReference>
<dbReference type="SUPFAM" id="SSF52540">
    <property type="entry name" value="P-loop containing nucleoside triphosphate hydrolases"/>
    <property type="match status" value="1"/>
</dbReference>
<evidence type="ECO:0000256" key="1">
    <source>
        <dbReference type="ARBA" id="ARBA00004202"/>
    </source>
</evidence>
<keyword evidence="10" id="KW-1185">Reference proteome</keyword>
<evidence type="ECO:0000256" key="5">
    <source>
        <dbReference type="ARBA" id="ARBA00022741"/>
    </source>
</evidence>
<evidence type="ECO:0000256" key="4">
    <source>
        <dbReference type="ARBA" id="ARBA00022475"/>
    </source>
</evidence>
<dbReference type="SMART" id="SM00382">
    <property type="entry name" value="AAA"/>
    <property type="match status" value="1"/>
</dbReference>
<dbReference type="Pfam" id="PF00005">
    <property type="entry name" value="ABC_tran"/>
    <property type="match status" value="1"/>
</dbReference>
<dbReference type="InterPro" id="IPR050388">
    <property type="entry name" value="ABC_Ni/Peptide_Import"/>
</dbReference>
<dbReference type="InterPro" id="IPR003593">
    <property type="entry name" value="AAA+_ATPase"/>
</dbReference>
<keyword evidence="6 9" id="KW-0067">ATP-binding</keyword>
<dbReference type="EMBL" id="CP072943">
    <property type="protein sequence ID" value="QTX32725.1"/>
    <property type="molecule type" value="Genomic_DNA"/>
</dbReference>
<dbReference type="PANTHER" id="PTHR43297">
    <property type="entry name" value="OLIGOPEPTIDE TRANSPORT ATP-BINDING PROTEIN APPD"/>
    <property type="match status" value="1"/>
</dbReference>
<comment type="similarity">
    <text evidence="2">Belongs to the ABC transporter superfamily.</text>
</comment>
<evidence type="ECO:0000313" key="9">
    <source>
        <dbReference type="EMBL" id="QTX32725.1"/>
    </source>
</evidence>
<dbReference type="KEGG" id="aram:KAR29_01965"/>
<gene>
    <name evidence="9" type="ORF">KAR29_01965</name>
</gene>
<dbReference type="Gene3D" id="3.40.50.300">
    <property type="entry name" value="P-loop containing nucleotide triphosphate hydrolases"/>
    <property type="match status" value="1"/>
</dbReference>
<evidence type="ECO:0000256" key="3">
    <source>
        <dbReference type="ARBA" id="ARBA00022448"/>
    </source>
</evidence>
<feature type="domain" description="ABC transporter" evidence="8">
    <location>
        <begin position="2"/>
        <end position="249"/>
    </location>
</feature>
<dbReference type="PROSITE" id="PS50893">
    <property type="entry name" value="ABC_TRANSPORTER_2"/>
    <property type="match status" value="1"/>
</dbReference>
<name>A0A9Q7EXQ4_9BACT</name>
<dbReference type="InterPro" id="IPR027417">
    <property type="entry name" value="P-loop_NTPase"/>
</dbReference>
<dbReference type="PANTHER" id="PTHR43297:SF2">
    <property type="entry name" value="DIPEPTIDE TRANSPORT ATP-BINDING PROTEIN DPPD"/>
    <property type="match status" value="1"/>
</dbReference>
<reference evidence="10" key="1">
    <citation type="submission" date="2021-04" db="EMBL/GenBank/DDBJ databases">
        <title>A novel Synergistetes isolate from a pyrite-forming mixed culture.</title>
        <authorList>
            <person name="Bunk B."/>
            <person name="Sproer C."/>
            <person name="Spring S."/>
            <person name="Pester M."/>
        </authorList>
    </citation>
    <scope>NUCLEOTIDE SEQUENCE [LARGE SCALE GENOMIC DNA]</scope>
    <source>
        <strain evidence="10">J.5.4.2-T.3.5.2</strain>
    </source>
</reference>
<dbReference type="GO" id="GO:0016887">
    <property type="term" value="F:ATP hydrolysis activity"/>
    <property type="evidence" value="ECO:0007669"/>
    <property type="project" value="InterPro"/>
</dbReference>
<comment type="subcellular location">
    <subcellularLocation>
        <location evidence="1">Cell membrane</location>
        <topology evidence="1">Peripheral membrane protein</topology>
    </subcellularLocation>
</comment>
<sequence>MIVVEGLRLTYGGSRDIPALDGIDVVFRPASTTAVVGESGSGKSSLVAALMGILPPGASLAGKITVDGRDVTALGEREKASSYRWTTVSLVLQGAMNAFTPVLTLGRQIGEVLEIHRGLRRSDALKRAGTLLEETGLPRSWTGRYPHELSGGQKQRAAIAMALACDAPYLLADEPTTALDVITQAEIITLLGELTRSRGLGLVLVTHDLALASSVADELVVLQAGRVVEEGPTGHVLAAPRHRHTIDLLEALKELEAHES</sequence>
<keyword evidence="5" id="KW-0547">Nucleotide-binding</keyword>
<evidence type="ECO:0000256" key="7">
    <source>
        <dbReference type="ARBA" id="ARBA00023136"/>
    </source>
</evidence>
<proteinExistence type="inferred from homology"/>
<evidence type="ECO:0000256" key="6">
    <source>
        <dbReference type="ARBA" id="ARBA00022840"/>
    </source>
</evidence>
<evidence type="ECO:0000259" key="8">
    <source>
        <dbReference type="PROSITE" id="PS50893"/>
    </source>
</evidence>
<dbReference type="InterPro" id="IPR003439">
    <property type="entry name" value="ABC_transporter-like_ATP-bd"/>
</dbReference>